<name>A0A178MDS5_9CHLR</name>
<dbReference type="Pfam" id="PF07811">
    <property type="entry name" value="TadE"/>
    <property type="match status" value="1"/>
</dbReference>
<evidence type="ECO:0000259" key="2">
    <source>
        <dbReference type="Pfam" id="PF07811"/>
    </source>
</evidence>
<dbReference type="Proteomes" id="UP000078287">
    <property type="component" value="Unassembled WGS sequence"/>
</dbReference>
<keyword evidence="1" id="KW-1133">Transmembrane helix</keyword>
<keyword evidence="1" id="KW-0472">Membrane</keyword>
<comment type="caution">
    <text evidence="3">The sequence shown here is derived from an EMBL/GenBank/DDBJ whole genome shotgun (WGS) entry which is preliminary data.</text>
</comment>
<dbReference type="AlphaFoldDB" id="A0A178MDS5"/>
<evidence type="ECO:0000313" key="4">
    <source>
        <dbReference type="Proteomes" id="UP000078287"/>
    </source>
</evidence>
<dbReference type="STRING" id="1707952.A6A03_01795"/>
<gene>
    <name evidence="3" type="ORF">A6A03_01795</name>
</gene>
<dbReference type="InterPro" id="IPR012495">
    <property type="entry name" value="TadE-like_dom"/>
</dbReference>
<dbReference type="EMBL" id="LWQS01000049">
    <property type="protein sequence ID" value="OAN46014.1"/>
    <property type="molecule type" value="Genomic_DNA"/>
</dbReference>
<feature type="transmembrane region" description="Helical" evidence="1">
    <location>
        <begin position="12"/>
        <end position="36"/>
    </location>
</feature>
<proteinExistence type="predicted"/>
<keyword evidence="4" id="KW-1185">Reference proteome</keyword>
<evidence type="ECO:0000256" key="1">
    <source>
        <dbReference type="SAM" id="Phobius"/>
    </source>
</evidence>
<keyword evidence="1" id="KW-0812">Transmembrane</keyword>
<accession>A0A178MDS5</accession>
<organism evidence="3 4">
    <name type="scientific">Chloroflexus islandicus</name>
    <dbReference type="NCBI Taxonomy" id="1707952"/>
    <lineage>
        <taxon>Bacteria</taxon>
        <taxon>Bacillati</taxon>
        <taxon>Chloroflexota</taxon>
        <taxon>Chloroflexia</taxon>
        <taxon>Chloroflexales</taxon>
        <taxon>Chloroflexineae</taxon>
        <taxon>Chloroflexaceae</taxon>
        <taxon>Chloroflexus</taxon>
    </lineage>
</organism>
<protein>
    <submittedName>
        <fullName evidence="3">Pilus assembly protein TadE</fullName>
    </submittedName>
</protein>
<reference evidence="3 4" key="1">
    <citation type="submission" date="2016-04" db="EMBL/GenBank/DDBJ databases">
        <title>Chloroflexus islandicus sp. nov., a thermophilic filamentous anoxygenic phototrophic bacterium from geyser Strokkur (Iceland).</title>
        <authorList>
            <person name="Gaisin V.A."/>
            <person name="Kalashnikov A.M."/>
            <person name="Sukhacheva M.V."/>
            <person name="Grouzdev D.S."/>
            <person name="Ivanov T.M."/>
            <person name="Kuznetsov B."/>
            <person name="Gorlenko V.M."/>
        </authorList>
    </citation>
    <scope>NUCLEOTIDE SEQUENCE [LARGE SCALE GENOMIC DNA]</scope>
    <source>
        <strain evidence="4">isl-2</strain>
    </source>
</reference>
<feature type="domain" description="TadE-like" evidence="2">
    <location>
        <begin position="8"/>
        <end position="49"/>
    </location>
</feature>
<dbReference type="OrthoDB" id="161498at2"/>
<sequence length="136" mass="14753">MRQAHRRGQTLIEMALALPILLTLVVGLFSVGQILLTHYAVSQAARAAAHQAALTGGNRTVTETAARQALTGSLGIEPTASEVVISCPRQPCRRYDPITVEVRYRAALWVPVALLPFGDEIVVRARATRAAERDQQ</sequence>
<dbReference type="RefSeq" id="WP_066786688.1">
    <property type="nucleotide sequence ID" value="NZ_LWQS01000049.1"/>
</dbReference>
<evidence type="ECO:0000313" key="3">
    <source>
        <dbReference type="EMBL" id="OAN46014.1"/>
    </source>
</evidence>